<keyword evidence="1" id="KW-0472">Membrane</keyword>
<keyword evidence="1" id="KW-1133">Transmembrane helix</keyword>
<feature type="transmembrane region" description="Helical" evidence="1">
    <location>
        <begin position="363"/>
        <end position="388"/>
    </location>
</feature>
<reference evidence="2" key="1">
    <citation type="submission" date="2023-04" db="EMBL/GenBank/DDBJ databases">
        <title>Phytophthora fragariaefolia NBRC 109709.</title>
        <authorList>
            <person name="Ichikawa N."/>
            <person name="Sato H."/>
            <person name="Tonouchi N."/>
        </authorList>
    </citation>
    <scope>NUCLEOTIDE SEQUENCE</scope>
    <source>
        <strain evidence="2">NBRC 109709</strain>
    </source>
</reference>
<feature type="transmembrane region" description="Helical" evidence="1">
    <location>
        <begin position="326"/>
        <end position="351"/>
    </location>
</feature>
<keyword evidence="3" id="KW-1185">Reference proteome</keyword>
<evidence type="ECO:0000313" key="3">
    <source>
        <dbReference type="Proteomes" id="UP001165121"/>
    </source>
</evidence>
<organism evidence="2 3">
    <name type="scientific">Phytophthora fragariaefolia</name>
    <dbReference type="NCBI Taxonomy" id="1490495"/>
    <lineage>
        <taxon>Eukaryota</taxon>
        <taxon>Sar</taxon>
        <taxon>Stramenopiles</taxon>
        <taxon>Oomycota</taxon>
        <taxon>Peronosporomycetes</taxon>
        <taxon>Peronosporales</taxon>
        <taxon>Peronosporaceae</taxon>
        <taxon>Phytophthora</taxon>
    </lineage>
</organism>
<feature type="transmembrane region" description="Helical" evidence="1">
    <location>
        <begin position="159"/>
        <end position="180"/>
    </location>
</feature>
<keyword evidence="1" id="KW-0812">Transmembrane</keyword>
<evidence type="ECO:0000313" key="2">
    <source>
        <dbReference type="EMBL" id="GMF25935.1"/>
    </source>
</evidence>
<feature type="transmembrane region" description="Helical" evidence="1">
    <location>
        <begin position="111"/>
        <end position="129"/>
    </location>
</feature>
<dbReference type="EMBL" id="BSXT01000374">
    <property type="protein sequence ID" value="GMF25935.1"/>
    <property type="molecule type" value="Genomic_DNA"/>
</dbReference>
<dbReference type="Proteomes" id="UP001165121">
    <property type="component" value="Unassembled WGS sequence"/>
</dbReference>
<gene>
    <name evidence="2" type="ORF">Pfra01_000476200</name>
</gene>
<name>A0A9W6X1E9_9STRA</name>
<dbReference type="OrthoDB" id="120491at2759"/>
<proteinExistence type="predicted"/>
<feature type="transmembrane region" description="Helical" evidence="1">
    <location>
        <begin position="426"/>
        <end position="446"/>
    </location>
</feature>
<accession>A0A9W6X1E9</accession>
<sequence length="590" mass="67094">MVADTTLDEPAYVLVPVASLPVIDLSKSVRAELSTPSVDATIFYLLKRFHKPLLLGVLLSFWIDIAVMVVSASIGQYLSVASTVLGLPMIAASCSTLRYDIVKLVMQTFEFWSFFIISTSTCSMCIIFVGDLRGLRLLFDWLAWQNLILLDGQVRGLRHYAITATSSIIPLMILLVWSMLERIDNATNFSILHYKIRDNRFNLSGLDIMGNGLITLLLLTAKISYRKRKLLWKRAHGVQIDCAILRARLRLELMNMKDCGQNKSGLNENSTTTHTALLHHSDQPNSRNGRIVKHPVIEQLQCNNLDQTFPASNMLFQQKLTLNTQFPVCVVWFVHALGVCGLLLASLIPMWEWNPSTENPDSSWQVIACSWVSVFCTVAFIGPIVLFYHRKLLGMLVLSFDFSFYSFQMTSANVCVAILYRWEPSQVLIMIAWWMWVHWALTLDALTPIARTVLRLRVHYAAPVIMLFLLGHVAVVCSIFFIQNVNLPDVVIWEGLIWDHQVKFSVLPFYFSRVVTMVLWCSRLAWRYATTSDSGVNLIRGVISYKNCFSNAGRFRSRHLRTRRVSIGQLRSPRVFPLRKGPTLSAIPKL</sequence>
<dbReference type="AlphaFoldDB" id="A0A9W6X1E9"/>
<comment type="caution">
    <text evidence="2">The sequence shown here is derived from an EMBL/GenBank/DDBJ whole genome shotgun (WGS) entry which is preliminary data.</text>
</comment>
<protein>
    <submittedName>
        <fullName evidence="2">Unnamed protein product</fullName>
    </submittedName>
</protein>
<evidence type="ECO:0000256" key="1">
    <source>
        <dbReference type="SAM" id="Phobius"/>
    </source>
</evidence>
<feature type="transmembrane region" description="Helical" evidence="1">
    <location>
        <begin position="208"/>
        <end position="225"/>
    </location>
</feature>
<feature type="transmembrane region" description="Helical" evidence="1">
    <location>
        <begin position="458"/>
        <end position="482"/>
    </location>
</feature>
<feature type="transmembrane region" description="Helical" evidence="1">
    <location>
        <begin position="53"/>
        <end position="74"/>
    </location>
</feature>